<protein>
    <submittedName>
        <fullName evidence="2">Uncharacterized protein</fullName>
    </submittedName>
</protein>
<dbReference type="PANTHER" id="PTHR34438">
    <property type="entry name" value="SI:DKEY-97L20.6"/>
    <property type="match status" value="1"/>
</dbReference>
<dbReference type="GeneID" id="18238192"/>
<dbReference type="Pfam" id="PF15479">
    <property type="entry name" value="DUF4639"/>
    <property type="match status" value="1"/>
</dbReference>
<proteinExistence type="predicted"/>
<evidence type="ECO:0000256" key="1">
    <source>
        <dbReference type="SAM" id="MobiDB-lite"/>
    </source>
</evidence>
<feature type="region of interest" description="Disordered" evidence="1">
    <location>
        <begin position="347"/>
        <end position="369"/>
    </location>
</feature>
<dbReference type="OrthoDB" id="193650at2759"/>
<sequence length="508" mass="56570">MTTKEEWLQLVDQEEGESLALALVEDILQRSQHVLFEKHIDVQVLPYTVNFARDTLVSLVNYRFFRRDPGNIDPELWEQDEEPEPVHIDSWARGAVSTRTLSSHILRTEHSKHTSANPKKSDMVAKAVELVHKESGTSKIKLIDHAPSKTRQSEWKATLPLASVSLKPITTLHSPKSPARSIHSSTRTDIAFGTHETSSVITPLSHNAHAHHSNSNHVALNHQNTPALSIASKGSKDKHTLIKSQVQHQIKYDLDECVAITKRTVPEKLITQKTAVVLLDEKRLATGLNSLQAFGKSRHDGPASDAHDHERNRSTRFDDITSVQKNFIHTGQPGQSGQKPCTKLLGNPKPTKIECPKPPSNVKPKEMGGNVRRTSKIKNAMHCSSQDQSSVANPTIDKNEHSQDPLSRTKLLVKFNVFQCTMIAIRTNAKSISKTKLKQGATHKDSPLIQKMLIQPPHLPEIISNSQEQHKFNMSQGVLKNTCDLVEPTTTQSAYTPTDGVKLAPKRN</sequence>
<feature type="region of interest" description="Disordered" evidence="1">
    <location>
        <begin position="293"/>
        <end position="314"/>
    </location>
</feature>
<dbReference type="RefSeq" id="XP_006677262.1">
    <property type="nucleotide sequence ID" value="XM_006677199.1"/>
</dbReference>
<dbReference type="Proteomes" id="UP000007241">
    <property type="component" value="Unassembled WGS sequence"/>
</dbReference>
<dbReference type="InParanoid" id="F4NYR0"/>
<dbReference type="InterPro" id="IPR028042">
    <property type="entry name" value="DUF4639"/>
</dbReference>
<evidence type="ECO:0000313" key="3">
    <source>
        <dbReference type="Proteomes" id="UP000007241"/>
    </source>
</evidence>
<keyword evidence="3" id="KW-1185">Reference proteome</keyword>
<feature type="compositionally biased region" description="Polar residues" evidence="1">
    <location>
        <begin position="382"/>
        <end position="393"/>
    </location>
</feature>
<feature type="compositionally biased region" description="Basic and acidic residues" evidence="1">
    <location>
        <begin position="297"/>
        <end position="314"/>
    </location>
</feature>
<dbReference type="PANTHER" id="PTHR34438:SF1">
    <property type="entry name" value="CHROMOSOME 2 OPEN READING FRAME 81"/>
    <property type="match status" value="1"/>
</dbReference>
<evidence type="ECO:0000313" key="2">
    <source>
        <dbReference type="EMBL" id="EGF82073.1"/>
    </source>
</evidence>
<name>F4NYR0_BATDJ</name>
<dbReference type="EMBL" id="GL882881">
    <property type="protein sequence ID" value="EGF82073.1"/>
    <property type="molecule type" value="Genomic_DNA"/>
</dbReference>
<gene>
    <name evidence="2" type="ORF">BATDEDRAFT_23343</name>
</gene>
<reference evidence="2 3" key="1">
    <citation type="submission" date="2009-12" db="EMBL/GenBank/DDBJ databases">
        <title>The draft genome of Batrachochytrium dendrobatidis.</title>
        <authorList>
            <consortium name="US DOE Joint Genome Institute (JGI-PGF)"/>
            <person name="Kuo A."/>
            <person name="Salamov A."/>
            <person name="Schmutz J."/>
            <person name="Lucas S."/>
            <person name="Pitluck S."/>
            <person name="Rosenblum E."/>
            <person name="Stajich J."/>
            <person name="Eisen M."/>
            <person name="Grigoriev I.V."/>
        </authorList>
    </citation>
    <scope>NUCLEOTIDE SEQUENCE [LARGE SCALE GENOMIC DNA]</scope>
    <source>
        <strain evidence="3">JAM81 / FGSC 10211</strain>
    </source>
</reference>
<dbReference type="STRING" id="684364.F4NYR0"/>
<organism evidence="2 3">
    <name type="scientific">Batrachochytrium dendrobatidis (strain JAM81 / FGSC 10211)</name>
    <name type="common">Frog chytrid fungus</name>
    <dbReference type="NCBI Taxonomy" id="684364"/>
    <lineage>
        <taxon>Eukaryota</taxon>
        <taxon>Fungi</taxon>
        <taxon>Fungi incertae sedis</taxon>
        <taxon>Chytridiomycota</taxon>
        <taxon>Chytridiomycota incertae sedis</taxon>
        <taxon>Chytridiomycetes</taxon>
        <taxon>Rhizophydiales</taxon>
        <taxon>Rhizophydiales incertae sedis</taxon>
        <taxon>Batrachochytrium</taxon>
    </lineage>
</organism>
<accession>F4NYR0</accession>
<feature type="region of interest" description="Disordered" evidence="1">
    <location>
        <begin position="381"/>
        <end position="403"/>
    </location>
</feature>
<dbReference type="HOGENOM" id="CLU_536336_0_0_1"/>
<dbReference type="AlphaFoldDB" id="F4NYR0"/>